<evidence type="ECO:0000313" key="2">
    <source>
        <dbReference type="Proteomes" id="UP000319499"/>
    </source>
</evidence>
<gene>
    <name evidence="1" type="ORF">ETU09_09110</name>
</gene>
<sequence>MNQLAKTNKRYTYNDFLVQKKVLKEEISGMENSLSPKNLSNQLGLLGSSFTNFTKKSLGFTNSSSSNFTSLILDWIIRKGGNKIINKFIGKRQGPLKKIILMASSYFLPWAVVKVKNFISKKIQNKNKKYID</sequence>
<dbReference type="EMBL" id="SELH01000025">
    <property type="protein sequence ID" value="TWP26712.1"/>
    <property type="molecule type" value="Genomic_DNA"/>
</dbReference>
<evidence type="ECO:0000313" key="1">
    <source>
        <dbReference type="EMBL" id="TWP26712.1"/>
    </source>
</evidence>
<accession>A0A563D9D4</accession>
<protein>
    <submittedName>
        <fullName evidence="1">Uncharacterized protein</fullName>
    </submittedName>
</protein>
<dbReference type="OrthoDB" id="1452773at2"/>
<reference evidence="1 2" key="1">
    <citation type="submission" date="2019-02" db="EMBL/GenBank/DDBJ databases">
        <title>Apibacter muscae sp. nov.: a novel member of the house fly microbiota.</title>
        <authorList>
            <person name="Park R."/>
        </authorList>
    </citation>
    <scope>NUCLEOTIDE SEQUENCE [LARGE SCALE GENOMIC DNA]</scope>
    <source>
        <strain evidence="1 2">AL1</strain>
    </source>
</reference>
<organism evidence="1 2">
    <name type="scientific">Apibacter muscae</name>
    <dbReference type="NCBI Taxonomy" id="2509004"/>
    <lineage>
        <taxon>Bacteria</taxon>
        <taxon>Pseudomonadati</taxon>
        <taxon>Bacteroidota</taxon>
        <taxon>Flavobacteriia</taxon>
        <taxon>Flavobacteriales</taxon>
        <taxon>Weeksellaceae</taxon>
        <taxon>Apibacter</taxon>
    </lineage>
</organism>
<proteinExistence type="predicted"/>
<keyword evidence="2" id="KW-1185">Reference proteome</keyword>
<dbReference type="AlphaFoldDB" id="A0A563D9D4"/>
<dbReference type="RefSeq" id="WP_146263237.1">
    <property type="nucleotide sequence ID" value="NZ_SELG01000044.1"/>
</dbReference>
<comment type="caution">
    <text evidence="1">The sequence shown here is derived from an EMBL/GenBank/DDBJ whole genome shotgun (WGS) entry which is preliminary data.</text>
</comment>
<name>A0A563D9D4_9FLAO</name>
<dbReference type="Proteomes" id="UP000319499">
    <property type="component" value="Unassembled WGS sequence"/>
</dbReference>